<dbReference type="InterPro" id="IPR011057">
    <property type="entry name" value="Mss4-like_sf"/>
</dbReference>
<keyword evidence="3" id="KW-0862">Zinc</keyword>
<dbReference type="OrthoDB" id="5422068at2759"/>
<protein>
    <recommendedName>
        <fullName evidence="5">CENP-V/GFA domain-containing protein</fullName>
    </recommendedName>
</protein>
<dbReference type="PANTHER" id="PTHR33337">
    <property type="entry name" value="GFA DOMAIN-CONTAINING PROTEIN"/>
    <property type="match status" value="1"/>
</dbReference>
<dbReference type="SUPFAM" id="SSF51316">
    <property type="entry name" value="Mss4-like"/>
    <property type="match status" value="2"/>
</dbReference>
<proteinExistence type="inferred from homology"/>
<dbReference type="GO" id="GO:0016846">
    <property type="term" value="F:carbon-sulfur lyase activity"/>
    <property type="evidence" value="ECO:0007669"/>
    <property type="project" value="InterPro"/>
</dbReference>
<feature type="domain" description="CENP-V/GFA" evidence="5">
    <location>
        <begin position="7"/>
        <end position="112"/>
    </location>
</feature>
<dbReference type="EMBL" id="ML977143">
    <property type="protein sequence ID" value="KAF1990013.1"/>
    <property type="molecule type" value="Genomic_DNA"/>
</dbReference>
<evidence type="ECO:0000313" key="6">
    <source>
        <dbReference type="EMBL" id="KAF1990013.1"/>
    </source>
</evidence>
<dbReference type="Proteomes" id="UP000800041">
    <property type="component" value="Unassembled WGS sequence"/>
</dbReference>
<gene>
    <name evidence="6" type="ORF">K402DRAFT_390339</name>
</gene>
<reference evidence="6" key="1">
    <citation type="journal article" date="2020" name="Stud. Mycol.">
        <title>101 Dothideomycetes genomes: a test case for predicting lifestyles and emergence of pathogens.</title>
        <authorList>
            <person name="Haridas S."/>
            <person name="Albert R."/>
            <person name="Binder M."/>
            <person name="Bloem J."/>
            <person name="Labutti K."/>
            <person name="Salamov A."/>
            <person name="Andreopoulos B."/>
            <person name="Baker S."/>
            <person name="Barry K."/>
            <person name="Bills G."/>
            <person name="Bluhm B."/>
            <person name="Cannon C."/>
            <person name="Castanera R."/>
            <person name="Culley D."/>
            <person name="Daum C."/>
            <person name="Ezra D."/>
            <person name="Gonzalez J."/>
            <person name="Henrissat B."/>
            <person name="Kuo A."/>
            <person name="Liang C."/>
            <person name="Lipzen A."/>
            <person name="Lutzoni F."/>
            <person name="Magnuson J."/>
            <person name="Mondo S."/>
            <person name="Nolan M."/>
            <person name="Ohm R."/>
            <person name="Pangilinan J."/>
            <person name="Park H.-J."/>
            <person name="Ramirez L."/>
            <person name="Alfaro M."/>
            <person name="Sun H."/>
            <person name="Tritt A."/>
            <person name="Yoshinaga Y."/>
            <person name="Zwiers L.-H."/>
            <person name="Turgeon B."/>
            <person name="Goodwin S."/>
            <person name="Spatafora J."/>
            <person name="Crous P."/>
            <person name="Grigoriev I."/>
        </authorList>
    </citation>
    <scope>NUCLEOTIDE SEQUENCE</scope>
    <source>
        <strain evidence="6">CBS 113979</strain>
    </source>
</reference>
<evidence type="ECO:0000256" key="2">
    <source>
        <dbReference type="ARBA" id="ARBA00022723"/>
    </source>
</evidence>
<accession>A0A6G1H9W3</accession>
<keyword evidence="7" id="KW-1185">Reference proteome</keyword>
<keyword evidence="2" id="KW-0479">Metal-binding</keyword>
<keyword evidence="4" id="KW-0456">Lyase</keyword>
<evidence type="ECO:0000256" key="4">
    <source>
        <dbReference type="ARBA" id="ARBA00023239"/>
    </source>
</evidence>
<dbReference type="InterPro" id="IPR006913">
    <property type="entry name" value="CENP-V/GFA"/>
</dbReference>
<evidence type="ECO:0000256" key="3">
    <source>
        <dbReference type="ARBA" id="ARBA00022833"/>
    </source>
</evidence>
<evidence type="ECO:0000256" key="1">
    <source>
        <dbReference type="ARBA" id="ARBA00005495"/>
    </source>
</evidence>
<dbReference type="Gene3D" id="3.90.1590.10">
    <property type="entry name" value="glutathione-dependent formaldehyde- activating enzyme (gfa)"/>
    <property type="match status" value="1"/>
</dbReference>
<dbReference type="Gene3D" id="2.170.150.70">
    <property type="match status" value="1"/>
</dbReference>
<dbReference type="PROSITE" id="PS51891">
    <property type="entry name" value="CENP_V_GFA"/>
    <property type="match status" value="1"/>
</dbReference>
<evidence type="ECO:0000313" key="7">
    <source>
        <dbReference type="Proteomes" id="UP000800041"/>
    </source>
</evidence>
<evidence type="ECO:0000259" key="5">
    <source>
        <dbReference type="PROSITE" id="PS51891"/>
    </source>
</evidence>
<dbReference type="PANTHER" id="PTHR33337:SF31">
    <property type="entry name" value="DUF636 DOMAIN PROTEIN (AFU_ORTHOLOGUE AFUA_2G12650)"/>
    <property type="match status" value="1"/>
</dbReference>
<organism evidence="6 7">
    <name type="scientific">Aulographum hederae CBS 113979</name>
    <dbReference type="NCBI Taxonomy" id="1176131"/>
    <lineage>
        <taxon>Eukaryota</taxon>
        <taxon>Fungi</taxon>
        <taxon>Dikarya</taxon>
        <taxon>Ascomycota</taxon>
        <taxon>Pezizomycotina</taxon>
        <taxon>Dothideomycetes</taxon>
        <taxon>Pleosporomycetidae</taxon>
        <taxon>Aulographales</taxon>
        <taxon>Aulographaceae</taxon>
    </lineage>
</organism>
<sequence>MAETTHLTASCQCKTCTWTFTLPTASLPLPAHLCHCDSCRRTHGALATYHARAPAPPSPVFDSMTAYPTSTYSTRYFCSTCGTHMGDQKPESGRWTLSTAVVDRSDGVFDFDYHIFVCDQPDGGMADWVAVVDGKTVKRWARHVGDGEVEAGWSQEKTGGLTAATAERLEGSCQCGGVQFEIQRPGMSSSEVADVFARMDRFEEHTLLGLRRPESKNEHPGRWPGQNCTCGLCRLASGCDIMPWVYVLSDRISSKEDGSFQDCFGTLKEYRAANSKLVRRFCGKCGALVSAHDEPSPEAFAVAAGLLMDKSGAKAEEWVAWSEVVGCAEDGLNKSLVKGLQSGVKDWTTAK</sequence>
<dbReference type="GO" id="GO:0046872">
    <property type="term" value="F:metal ion binding"/>
    <property type="evidence" value="ECO:0007669"/>
    <property type="project" value="UniProtKB-KW"/>
</dbReference>
<dbReference type="Pfam" id="PF04828">
    <property type="entry name" value="GFA"/>
    <property type="match status" value="2"/>
</dbReference>
<name>A0A6G1H9W3_9PEZI</name>
<dbReference type="AlphaFoldDB" id="A0A6G1H9W3"/>
<comment type="similarity">
    <text evidence="1">Belongs to the Gfa family.</text>
</comment>